<sequence length="1026" mass="108790">MATLLSSPLAPAPKFDLFQQPSSPKCYANDDLPADFDKSFGSSMSISDSLDGHTQAFPALSLPPQPFLFGASSLGLAQSLASSNKDQQHQQAFFQSVYTEPSKQHQHQHQQQQSDFRPSPRPSTTLGAAMGTTLNARSPGLAAKMSSPRDMDISPAPVGPLLSHIRPSPSDALPRLMDKIHVGASANAPSTQDRLHPVLGGSSRPRPVSTERKSSLQLAHTMSSRLFGAEIALNSQRIFAQDQELLSSPDKEPPPKRRPNSLPTRQSEANERIFQLSAALMGVASARPRPALSATFADRDSSFAAAAAAAASSSSRPSSSLATRNRLSDSGLVPGVRSSKRSPRAGSAASFFDHVENELGARPTLSTLSQGDQKPEDDLWQRQSLIGEPGDADEENPEDDINPSPSPSMNSISGAMADYFFDPMSPEKLGSVLGMPPAEGHNLLAAMSNTAASPGVSSPPASSPCTRMPPPKRTTSLGTRAFERASTIAVVPRVASGSSSSSGVGALRTSLGKRANPYVKRPSLTNDRPAVKSAYPVLGISGQTNRVVRPTAPAPRRCFSAFDQSSVLGGTGASAGPSKLGVNAYSGSVDSPVSPDRRRSQLSGHSEVTDANGSPIAPAMRTRARPGFLRRGSKDDSSPLAYGTGLKRSGSRGNDTMMDDLALGDPAYANSPASAESLPGFGASEKEGKVLPCFNVKDDGLMRITPHTMTDLLAGKYTNAILSFQVVDCRFGYEYEGGHIPGAINLSTVDRVVGHFLKPGQGRHANGEQLPERSQSGKADKLGNRRKHVLVFHCEFSCKRAPTMALALRQADRALAHDYPNCHFPEIYILQGGYCNFFQTYSNLCEPQQYICMDDPRFLAKRSTELNGFRKQFSRHRSFTYGEGKRQSLSHNPASRGAARQSIKEEEDPSSFMEESPCPGGASKLGTRLLAAEARRNCSSVVVSSADGIAAEDGATAVAAAAAGDTSFGSVGDSSFEDGIGDSPCAAAGSRKPAMILQPRMGSLGIARRPLLRAGTTGNILPQYLS</sequence>
<organism evidence="12 13">
    <name type="scientific">Sporisorium graminicola</name>
    <dbReference type="NCBI Taxonomy" id="280036"/>
    <lineage>
        <taxon>Eukaryota</taxon>
        <taxon>Fungi</taxon>
        <taxon>Dikarya</taxon>
        <taxon>Basidiomycota</taxon>
        <taxon>Ustilaginomycotina</taxon>
        <taxon>Ustilaginomycetes</taxon>
        <taxon>Ustilaginales</taxon>
        <taxon>Ustilaginaceae</taxon>
        <taxon>Sporisorium</taxon>
    </lineage>
</organism>
<evidence type="ECO:0000256" key="2">
    <source>
        <dbReference type="ARBA" id="ARBA00013064"/>
    </source>
</evidence>
<dbReference type="GO" id="GO:0110032">
    <property type="term" value="P:positive regulation of G2/MI transition of meiotic cell cycle"/>
    <property type="evidence" value="ECO:0007669"/>
    <property type="project" value="TreeGrafter"/>
</dbReference>
<feature type="region of interest" description="Disordered" evidence="10">
    <location>
        <begin position="245"/>
        <end position="268"/>
    </location>
</feature>
<feature type="compositionally biased region" description="Polar residues" evidence="10">
    <location>
        <begin position="122"/>
        <end position="136"/>
    </location>
</feature>
<dbReference type="SUPFAM" id="SSF52821">
    <property type="entry name" value="Rhodanese/Cell cycle control phosphatase"/>
    <property type="match status" value="1"/>
</dbReference>
<dbReference type="AlphaFoldDB" id="A0A4U7L1D6"/>
<evidence type="ECO:0000256" key="3">
    <source>
        <dbReference type="ARBA" id="ARBA00022618"/>
    </source>
</evidence>
<comment type="catalytic activity">
    <reaction evidence="8">
        <text>O-phospho-L-tyrosyl-[protein] + H2O = L-tyrosyl-[protein] + phosphate</text>
        <dbReference type="Rhea" id="RHEA:10684"/>
        <dbReference type="Rhea" id="RHEA-COMP:10136"/>
        <dbReference type="Rhea" id="RHEA-COMP:20101"/>
        <dbReference type="ChEBI" id="CHEBI:15377"/>
        <dbReference type="ChEBI" id="CHEBI:43474"/>
        <dbReference type="ChEBI" id="CHEBI:46858"/>
        <dbReference type="ChEBI" id="CHEBI:61978"/>
        <dbReference type="EC" id="3.1.3.48"/>
    </reaction>
</comment>
<dbReference type="GO" id="GO:0010971">
    <property type="term" value="P:positive regulation of G2/M transition of mitotic cell cycle"/>
    <property type="evidence" value="ECO:0007669"/>
    <property type="project" value="TreeGrafter"/>
</dbReference>
<keyword evidence="4" id="KW-0498">Mitosis</keyword>
<feature type="compositionally biased region" description="Polar residues" evidence="10">
    <location>
        <begin position="601"/>
        <end position="612"/>
    </location>
</feature>
<dbReference type="Pfam" id="PF00581">
    <property type="entry name" value="Rhodanese"/>
    <property type="match status" value="1"/>
</dbReference>
<dbReference type="Gene3D" id="3.40.250.10">
    <property type="entry name" value="Rhodanese-like domain"/>
    <property type="match status" value="1"/>
</dbReference>
<dbReference type="KEGG" id="sgra:EX895_000505"/>
<dbReference type="GO" id="GO:0005737">
    <property type="term" value="C:cytoplasm"/>
    <property type="evidence" value="ECO:0007669"/>
    <property type="project" value="TreeGrafter"/>
</dbReference>
<keyword evidence="6" id="KW-0904">Protein phosphatase</keyword>
<evidence type="ECO:0000256" key="1">
    <source>
        <dbReference type="ARBA" id="ARBA00011065"/>
    </source>
</evidence>
<evidence type="ECO:0000313" key="13">
    <source>
        <dbReference type="Proteomes" id="UP000306050"/>
    </source>
</evidence>
<dbReference type="SMART" id="SM00450">
    <property type="entry name" value="RHOD"/>
    <property type="match status" value="1"/>
</dbReference>
<dbReference type="InterPro" id="IPR036873">
    <property type="entry name" value="Rhodanese-like_dom_sf"/>
</dbReference>
<feature type="compositionally biased region" description="Acidic residues" evidence="10">
    <location>
        <begin position="390"/>
        <end position="401"/>
    </location>
</feature>
<dbReference type="PROSITE" id="PS00380">
    <property type="entry name" value="RHODANESE_1"/>
    <property type="match status" value="1"/>
</dbReference>
<evidence type="ECO:0000256" key="4">
    <source>
        <dbReference type="ARBA" id="ARBA00022776"/>
    </source>
</evidence>
<feature type="compositionally biased region" description="Low complexity" evidence="10">
    <location>
        <begin position="310"/>
        <end position="323"/>
    </location>
</feature>
<feature type="domain" description="Rhodanese" evidence="11">
    <location>
        <begin position="724"/>
        <end position="846"/>
    </location>
</feature>
<keyword evidence="13" id="KW-1185">Reference proteome</keyword>
<reference evidence="12 13" key="1">
    <citation type="submission" date="2019-05" db="EMBL/GenBank/DDBJ databases">
        <title>Sporisorium graminicola CBS 10092 draft sequencing and annotation.</title>
        <authorList>
            <person name="Solano-Gonzalez S."/>
            <person name="Caddick M.X."/>
            <person name="Darby A."/>
        </authorList>
    </citation>
    <scope>NUCLEOTIDE SEQUENCE [LARGE SCALE GENOMIC DNA]</scope>
    <source>
        <strain evidence="12 13">CBS 10092</strain>
    </source>
</reference>
<dbReference type="GeneID" id="40723400"/>
<gene>
    <name evidence="12" type="ORF">EX895_000505</name>
</gene>
<dbReference type="GO" id="GO:0000086">
    <property type="term" value="P:G2/M transition of mitotic cell cycle"/>
    <property type="evidence" value="ECO:0007669"/>
    <property type="project" value="TreeGrafter"/>
</dbReference>
<dbReference type="PROSITE" id="PS50206">
    <property type="entry name" value="RHODANESE_3"/>
    <property type="match status" value="1"/>
</dbReference>
<evidence type="ECO:0000256" key="6">
    <source>
        <dbReference type="ARBA" id="ARBA00022912"/>
    </source>
</evidence>
<evidence type="ECO:0000256" key="5">
    <source>
        <dbReference type="ARBA" id="ARBA00022801"/>
    </source>
</evidence>
<feature type="region of interest" description="Disordered" evidence="10">
    <location>
        <begin position="310"/>
        <end position="348"/>
    </location>
</feature>
<dbReference type="CDD" id="cd01530">
    <property type="entry name" value="Cdc25"/>
    <property type="match status" value="1"/>
</dbReference>
<dbReference type="GO" id="GO:0004725">
    <property type="term" value="F:protein tyrosine phosphatase activity"/>
    <property type="evidence" value="ECO:0007669"/>
    <property type="project" value="UniProtKB-EC"/>
</dbReference>
<feature type="region of interest" description="Disordered" evidence="10">
    <location>
        <begin position="881"/>
        <end position="920"/>
    </location>
</feature>
<dbReference type="Proteomes" id="UP000306050">
    <property type="component" value="Chromosome SGRAM_1"/>
</dbReference>
<feature type="region of interest" description="Disordered" evidence="10">
    <location>
        <begin position="450"/>
        <end position="476"/>
    </location>
</feature>
<protein>
    <recommendedName>
        <fullName evidence="9">M-phase inducer phosphatase</fullName>
        <ecNumber evidence="2">3.1.3.48</ecNumber>
    </recommendedName>
</protein>
<dbReference type="RefSeq" id="XP_029742492.1">
    <property type="nucleotide sequence ID" value="XM_029881106.1"/>
</dbReference>
<name>A0A4U7L1D6_9BASI</name>
<feature type="region of interest" description="Disordered" evidence="10">
    <location>
        <begin position="759"/>
        <end position="781"/>
    </location>
</feature>
<comment type="caution">
    <text evidence="12">The sequence shown here is derived from an EMBL/GenBank/DDBJ whole genome shotgun (WGS) entry which is preliminary data.</text>
</comment>
<feature type="region of interest" description="Disordered" evidence="10">
    <location>
        <begin position="185"/>
        <end position="216"/>
    </location>
</feature>
<feature type="region of interest" description="Disordered" evidence="10">
    <location>
        <begin position="387"/>
        <end position="414"/>
    </location>
</feature>
<dbReference type="GO" id="GO:0005634">
    <property type="term" value="C:nucleus"/>
    <property type="evidence" value="ECO:0007669"/>
    <property type="project" value="TreeGrafter"/>
</dbReference>
<evidence type="ECO:0000256" key="8">
    <source>
        <dbReference type="ARBA" id="ARBA00051722"/>
    </source>
</evidence>
<dbReference type="InterPro" id="IPR000751">
    <property type="entry name" value="MPI_Phosphatase"/>
</dbReference>
<keyword evidence="3" id="KW-0132">Cell division</keyword>
<dbReference type="InterPro" id="IPR001307">
    <property type="entry name" value="Thiosulphate_STrfase_CS"/>
</dbReference>
<dbReference type="InterPro" id="IPR001763">
    <property type="entry name" value="Rhodanese-like_dom"/>
</dbReference>
<accession>A0A4U7L1D6</accession>
<keyword evidence="7" id="KW-0131">Cell cycle</keyword>
<feature type="compositionally biased region" description="Low complexity" evidence="10">
    <location>
        <begin position="451"/>
        <end position="464"/>
    </location>
</feature>
<dbReference type="GO" id="GO:0004792">
    <property type="term" value="F:thiosulfate-cyanide sulfurtransferase activity"/>
    <property type="evidence" value="ECO:0007669"/>
    <property type="project" value="InterPro"/>
</dbReference>
<dbReference type="PRINTS" id="PR00716">
    <property type="entry name" value="MPIPHPHTASE"/>
</dbReference>
<dbReference type="GO" id="GO:0051301">
    <property type="term" value="P:cell division"/>
    <property type="evidence" value="ECO:0007669"/>
    <property type="project" value="UniProtKB-KW"/>
</dbReference>
<evidence type="ECO:0000256" key="10">
    <source>
        <dbReference type="SAM" id="MobiDB-lite"/>
    </source>
</evidence>
<feature type="region of interest" description="Disordered" evidence="10">
    <location>
        <begin position="586"/>
        <end position="654"/>
    </location>
</feature>
<dbReference type="FunFam" id="3.40.250.10:FF:000021">
    <property type="entry name" value="M-phase inducer phosphatase cdc-25.2"/>
    <property type="match status" value="1"/>
</dbReference>
<dbReference type="EMBL" id="SRRM01000002">
    <property type="protein sequence ID" value="TKY90507.1"/>
    <property type="molecule type" value="Genomic_DNA"/>
</dbReference>
<proteinExistence type="inferred from homology"/>
<evidence type="ECO:0000256" key="9">
    <source>
        <dbReference type="ARBA" id="ARBA00067190"/>
    </source>
</evidence>
<dbReference type="EC" id="3.1.3.48" evidence="2"/>
<feature type="region of interest" description="Disordered" evidence="10">
    <location>
        <begin position="98"/>
        <end position="173"/>
    </location>
</feature>
<dbReference type="PANTHER" id="PTHR10828">
    <property type="entry name" value="M-PHASE INDUCER PHOSPHATASE DUAL SPECIFICITY PHOSPHATASE CDC25"/>
    <property type="match status" value="1"/>
</dbReference>
<evidence type="ECO:0000259" key="11">
    <source>
        <dbReference type="PROSITE" id="PS50206"/>
    </source>
</evidence>
<keyword evidence="5" id="KW-0378">Hydrolase</keyword>
<dbReference type="OrthoDB" id="26523at2759"/>
<comment type="similarity">
    <text evidence="1">Belongs to the MPI phosphatase family.</text>
</comment>
<evidence type="ECO:0000313" key="12">
    <source>
        <dbReference type="EMBL" id="TKY90507.1"/>
    </source>
</evidence>
<feature type="region of interest" description="Disordered" evidence="10">
    <location>
        <begin position="12"/>
        <end position="31"/>
    </location>
</feature>
<evidence type="ECO:0000256" key="7">
    <source>
        <dbReference type="ARBA" id="ARBA00023306"/>
    </source>
</evidence>
<dbReference type="PANTHER" id="PTHR10828:SF17">
    <property type="entry name" value="PROTEIN-TYROSINE-PHOSPHATASE"/>
    <property type="match status" value="1"/>
</dbReference>